<evidence type="ECO:0000256" key="2">
    <source>
        <dbReference type="SAM" id="SignalP"/>
    </source>
</evidence>
<feature type="chain" id="PRO_5046757985" description="DUF732 domain-containing protein" evidence="2">
    <location>
        <begin position="20"/>
        <end position="146"/>
    </location>
</feature>
<dbReference type="RefSeq" id="WP_060181172.1">
    <property type="nucleotide sequence ID" value="NZ_MQUR01000100.1"/>
</dbReference>
<protein>
    <recommendedName>
        <fullName evidence="5">DUF732 domain-containing protein</fullName>
    </recommendedName>
</protein>
<feature type="compositionally biased region" description="Low complexity" evidence="1">
    <location>
        <begin position="31"/>
        <end position="57"/>
    </location>
</feature>
<sequence length="146" mass="14701">MRTHQAALLSAAAALLALAGCTGGPGADAEPTPAASTPTTPAVTGPGTGPGATQASGIPPEPTGEKRVIYLATLGGIDPEIVNGQDDQAISRGRDQCGAMKDEKDPTKRVAQVEQRFTGPNHPSGFGPTKSALILATVQANICPTY</sequence>
<feature type="signal peptide" evidence="2">
    <location>
        <begin position="1"/>
        <end position="19"/>
    </location>
</feature>
<evidence type="ECO:0000313" key="3">
    <source>
        <dbReference type="EMBL" id="OLZ55819.1"/>
    </source>
</evidence>
<feature type="region of interest" description="Disordered" evidence="1">
    <location>
        <begin position="25"/>
        <end position="64"/>
    </location>
</feature>
<dbReference type="EMBL" id="MQUR01000100">
    <property type="protein sequence ID" value="OLZ55819.1"/>
    <property type="molecule type" value="Genomic_DNA"/>
</dbReference>
<accession>A0ABX3FYZ4</accession>
<proteinExistence type="predicted"/>
<evidence type="ECO:0000256" key="1">
    <source>
        <dbReference type="SAM" id="MobiDB-lite"/>
    </source>
</evidence>
<dbReference type="PROSITE" id="PS51257">
    <property type="entry name" value="PROKAR_LIPOPROTEIN"/>
    <property type="match status" value="1"/>
</dbReference>
<gene>
    <name evidence="3" type="ORF">AVW11_29925</name>
</gene>
<comment type="caution">
    <text evidence="3">The sequence shown here is derived from an EMBL/GenBank/DDBJ whole genome shotgun (WGS) entry which is preliminary data.</text>
</comment>
<evidence type="ECO:0000313" key="4">
    <source>
        <dbReference type="Proteomes" id="UP000187151"/>
    </source>
</evidence>
<dbReference type="Proteomes" id="UP000187151">
    <property type="component" value="Unassembled WGS sequence"/>
</dbReference>
<organism evidence="3 4">
    <name type="scientific">Streptomyces amritsarensis</name>
    <dbReference type="NCBI Taxonomy" id="681158"/>
    <lineage>
        <taxon>Bacteria</taxon>
        <taxon>Bacillati</taxon>
        <taxon>Actinomycetota</taxon>
        <taxon>Actinomycetes</taxon>
        <taxon>Kitasatosporales</taxon>
        <taxon>Streptomycetaceae</taxon>
        <taxon>Streptomyces</taxon>
    </lineage>
</organism>
<reference evidence="3 4" key="1">
    <citation type="submission" date="2016-01" db="EMBL/GenBank/DDBJ databases">
        <title>Streptomyces amritsarensis strain MTCC 11845 genome sequencing and assembly.</title>
        <authorList>
            <person name="Sharma D."/>
            <person name="Nair G.R."/>
            <person name="Kaur G."/>
            <person name="Manhas R.K."/>
            <person name="Mayilraj S."/>
        </authorList>
    </citation>
    <scope>NUCLEOTIDE SEQUENCE [LARGE SCALE GENOMIC DNA]</scope>
    <source>
        <strain evidence="3 4">MTCC 11845</strain>
    </source>
</reference>
<keyword evidence="2" id="KW-0732">Signal</keyword>
<name>A0ABX3FYZ4_9ACTN</name>
<keyword evidence="4" id="KW-1185">Reference proteome</keyword>
<evidence type="ECO:0008006" key="5">
    <source>
        <dbReference type="Google" id="ProtNLM"/>
    </source>
</evidence>